<comment type="caution">
    <text evidence="1">The sequence shown here is derived from an EMBL/GenBank/DDBJ whole genome shotgun (WGS) entry which is preliminary data.</text>
</comment>
<evidence type="ECO:0008006" key="3">
    <source>
        <dbReference type="Google" id="ProtNLM"/>
    </source>
</evidence>
<gene>
    <name evidence="1" type="ORF">G4V63_30125</name>
</gene>
<reference evidence="1" key="1">
    <citation type="submission" date="2020-02" db="EMBL/GenBank/DDBJ databases">
        <title>Draft genome sequence of Candidatus Afipia apatlaquensis IBT-C3, a potential strain for decolorization of textile dyes.</title>
        <authorList>
            <person name="Sanchez-Reyes A."/>
            <person name="Breton-Deval L."/>
            <person name="Mangelson H."/>
            <person name="Sanchez-Flores A."/>
        </authorList>
    </citation>
    <scope>NUCLEOTIDE SEQUENCE [LARGE SCALE GENOMIC DNA]</scope>
    <source>
        <strain evidence="1">IBT-C3</strain>
    </source>
</reference>
<sequence>MAELKLELEAYEAMRADLESSALGKWALVHDRALVGTFDTFESAAKEAVSKFGRGPYLIHQVGSASVTLPASVLYRPQHANDQMRIR</sequence>
<protein>
    <recommendedName>
        <fullName evidence="3">DUF5678 domain-containing protein</fullName>
    </recommendedName>
</protein>
<accession>A0A7C9RK25</accession>
<name>A0A7C9RK25_9BRAD</name>
<proteinExistence type="predicted"/>
<dbReference type="Proteomes" id="UP000480266">
    <property type="component" value="Unassembled WGS sequence"/>
</dbReference>
<dbReference type="EMBL" id="JAAMRR010001542">
    <property type="protein sequence ID" value="NGX99304.1"/>
    <property type="molecule type" value="Genomic_DNA"/>
</dbReference>
<organism evidence="1 2">
    <name type="scientific">Candidatus Afipia apatlaquensis</name>
    <dbReference type="NCBI Taxonomy" id="2712852"/>
    <lineage>
        <taxon>Bacteria</taxon>
        <taxon>Pseudomonadati</taxon>
        <taxon>Pseudomonadota</taxon>
        <taxon>Alphaproteobacteria</taxon>
        <taxon>Hyphomicrobiales</taxon>
        <taxon>Nitrobacteraceae</taxon>
        <taxon>Afipia</taxon>
    </lineage>
</organism>
<dbReference type="AlphaFoldDB" id="A0A7C9RK25"/>
<keyword evidence="2" id="KW-1185">Reference proteome</keyword>
<evidence type="ECO:0000313" key="2">
    <source>
        <dbReference type="Proteomes" id="UP000480266"/>
    </source>
</evidence>
<evidence type="ECO:0000313" key="1">
    <source>
        <dbReference type="EMBL" id="NGX99304.1"/>
    </source>
</evidence>